<dbReference type="KEGG" id="fae:FAES_5145"/>
<name>I0KG91_9BACT</name>
<reference evidence="2 3" key="1">
    <citation type="journal article" date="2012" name="J. Bacteriol.">
        <title>Genome Sequence of Fibrella aestuarina BUZ 2T, a Filamentous Marine Bacterium.</title>
        <authorList>
            <person name="Filippini M."/>
            <person name="Qi W."/>
            <person name="Blom J."/>
            <person name="Goesmann A."/>
            <person name="Smits T.H."/>
            <person name="Bagheri H.C."/>
        </authorList>
    </citation>
    <scope>NUCLEOTIDE SEQUENCE [LARGE SCALE GENOMIC DNA]</scope>
    <source>
        <strain evidence="3">BUZ 2T</strain>
    </source>
</reference>
<dbReference type="Gene3D" id="3.30.70.1290">
    <property type="entry name" value="Transposase IS200-like"/>
    <property type="match status" value="1"/>
</dbReference>
<dbReference type="Proteomes" id="UP000011058">
    <property type="component" value="Chromosome"/>
</dbReference>
<sequence>MYNVPLLPGAYYHVYNHAVGEDNLFREHENYLYFLKRYADYITPVARTYAYCLMPNHFHFLIQTREEDALLSHYRQLKQVRSFSPHPPDYPAFVIQQFSNLCNGYAKAINRRYARRGALFVDYVRRKMITEETYFTNLLAYIHRNPVHHGFCKTATDWAYSSLLAIGSTKSTQLERNQVLDWFGTLEAFLAFHQQPLAPPKGEDWEFGGHS</sequence>
<organism evidence="2 3">
    <name type="scientific">Fibrella aestuarina BUZ 2</name>
    <dbReference type="NCBI Taxonomy" id="1166018"/>
    <lineage>
        <taxon>Bacteria</taxon>
        <taxon>Pseudomonadati</taxon>
        <taxon>Bacteroidota</taxon>
        <taxon>Cytophagia</taxon>
        <taxon>Cytophagales</taxon>
        <taxon>Spirosomataceae</taxon>
        <taxon>Fibrella</taxon>
    </lineage>
</organism>
<accession>I0KG91</accession>
<keyword evidence="3" id="KW-1185">Reference proteome</keyword>
<dbReference type="EMBL" id="HE796683">
    <property type="protein sequence ID" value="CCH03144.1"/>
    <property type="molecule type" value="Genomic_DNA"/>
</dbReference>
<gene>
    <name evidence="2" type="ORF">FAES_5145</name>
</gene>
<dbReference type="PANTHER" id="PTHR34322">
    <property type="entry name" value="TRANSPOSASE, Y1_TNP DOMAIN-CONTAINING"/>
    <property type="match status" value="1"/>
</dbReference>
<dbReference type="RefSeq" id="WP_015334243.1">
    <property type="nucleotide sequence ID" value="NC_020054.1"/>
</dbReference>
<dbReference type="InterPro" id="IPR036515">
    <property type="entry name" value="Transposase_17_sf"/>
</dbReference>
<dbReference type="HOGENOM" id="CLU_068226_4_1_10"/>
<dbReference type="eggNOG" id="COG1943">
    <property type="taxonomic scope" value="Bacteria"/>
</dbReference>
<dbReference type="GO" id="GO:0006313">
    <property type="term" value="P:DNA transposition"/>
    <property type="evidence" value="ECO:0007669"/>
    <property type="project" value="InterPro"/>
</dbReference>
<dbReference type="InterPro" id="IPR002686">
    <property type="entry name" value="Transposase_17"/>
</dbReference>
<feature type="domain" description="Transposase IS200-like" evidence="1">
    <location>
        <begin position="7"/>
        <end position="145"/>
    </location>
</feature>
<evidence type="ECO:0000259" key="1">
    <source>
        <dbReference type="SMART" id="SM01321"/>
    </source>
</evidence>
<proteinExistence type="predicted"/>
<dbReference type="SUPFAM" id="SSF143422">
    <property type="entry name" value="Transposase IS200-like"/>
    <property type="match status" value="1"/>
</dbReference>
<evidence type="ECO:0000313" key="3">
    <source>
        <dbReference type="Proteomes" id="UP000011058"/>
    </source>
</evidence>
<dbReference type="STRING" id="1166018.FAES_5145"/>
<dbReference type="SMART" id="SM01321">
    <property type="entry name" value="Y1_Tnp"/>
    <property type="match status" value="1"/>
</dbReference>
<protein>
    <recommendedName>
        <fullName evidence="1">Transposase IS200-like domain-containing protein</fullName>
    </recommendedName>
</protein>
<dbReference type="PANTHER" id="PTHR34322:SF2">
    <property type="entry name" value="TRANSPOSASE IS200-LIKE DOMAIN-CONTAINING PROTEIN"/>
    <property type="match status" value="1"/>
</dbReference>
<dbReference type="GO" id="GO:0003677">
    <property type="term" value="F:DNA binding"/>
    <property type="evidence" value="ECO:0007669"/>
    <property type="project" value="InterPro"/>
</dbReference>
<dbReference type="OrthoDB" id="9788881at2"/>
<dbReference type="GO" id="GO:0004803">
    <property type="term" value="F:transposase activity"/>
    <property type="evidence" value="ECO:0007669"/>
    <property type="project" value="InterPro"/>
</dbReference>
<evidence type="ECO:0000313" key="2">
    <source>
        <dbReference type="EMBL" id="CCH03144.1"/>
    </source>
</evidence>
<dbReference type="AlphaFoldDB" id="I0KG91"/>